<gene>
    <name evidence="6" type="ORF">JS44_00045</name>
</gene>
<proteinExistence type="predicted"/>
<protein>
    <recommendedName>
        <fullName evidence="5">HAMP domain-containing protein</fullName>
    </recommendedName>
</protein>
<evidence type="ECO:0000256" key="3">
    <source>
        <dbReference type="ARBA" id="ARBA00023136"/>
    </source>
</evidence>
<dbReference type="EMBL" id="JPZO01000001">
    <property type="protein sequence ID" value="KFZ32601.1"/>
    <property type="molecule type" value="Genomic_DNA"/>
</dbReference>
<evidence type="ECO:0000259" key="5">
    <source>
        <dbReference type="PROSITE" id="PS50885"/>
    </source>
</evidence>
<dbReference type="GO" id="GO:0007165">
    <property type="term" value="P:signal transduction"/>
    <property type="evidence" value="ECO:0007669"/>
    <property type="project" value="InterPro"/>
</dbReference>
<keyword evidence="2" id="KW-1003">Cell membrane</keyword>
<dbReference type="SUPFAM" id="SSF158472">
    <property type="entry name" value="HAMP domain-like"/>
    <property type="match status" value="1"/>
</dbReference>
<dbReference type="AlphaFoldDB" id="A0A094JJ72"/>
<keyword evidence="4" id="KW-1133">Transmembrane helix</keyword>
<dbReference type="PROSITE" id="PS50885">
    <property type="entry name" value="HAMP"/>
    <property type="match status" value="1"/>
</dbReference>
<name>A0A094JJ72_9BACL</name>
<sequence length="186" mass="21001">MLKRIANGEHFTDEIYSQLLQDNMLRAFAPIEFPLFEKNWALVLSVPSSTAFERIEKLVVNGTIGILFLILLLALFIIFTLRRILLPVRHAAHVAEQIAHGQLNVHIEALPYNDEIGRLTKAMKTMAENLREQIGTLADESKLLTDEAERIATNAEQNSEASAYVHEVMSEMTERTTSQTEALLEV</sequence>
<keyword evidence="4" id="KW-0812">Transmembrane</keyword>
<dbReference type="CDD" id="cd06225">
    <property type="entry name" value="HAMP"/>
    <property type="match status" value="1"/>
</dbReference>
<accession>A0A094JJ72</accession>
<evidence type="ECO:0000256" key="2">
    <source>
        <dbReference type="ARBA" id="ARBA00022475"/>
    </source>
</evidence>
<dbReference type="Pfam" id="PF00672">
    <property type="entry name" value="HAMP"/>
    <property type="match status" value="1"/>
</dbReference>
<comment type="caution">
    <text evidence="6">The sequence shown here is derived from an EMBL/GenBank/DDBJ whole genome shotgun (WGS) entry which is preliminary data.</text>
</comment>
<feature type="transmembrane region" description="Helical" evidence="4">
    <location>
        <begin position="58"/>
        <end position="81"/>
    </location>
</feature>
<keyword evidence="3 4" id="KW-0472">Membrane</keyword>
<organism evidence="6">
    <name type="scientific">Anoxybacillus flavithermus</name>
    <dbReference type="NCBI Taxonomy" id="33934"/>
    <lineage>
        <taxon>Bacteria</taxon>
        <taxon>Bacillati</taxon>
        <taxon>Bacillota</taxon>
        <taxon>Bacilli</taxon>
        <taxon>Bacillales</taxon>
        <taxon>Anoxybacillaceae</taxon>
        <taxon>Anoxybacillus</taxon>
    </lineage>
</organism>
<reference evidence="6" key="1">
    <citation type="submission" date="2014-08" db="EMBL/GenBank/DDBJ databases">
        <title>Fullgenome sequencing of Anoxybacillus sp.25 isolate from Garga hot-spring Russia.</title>
        <authorList>
            <person name="Rozanov A.S."/>
            <person name="Kotenko A.V."/>
            <person name="Malup T.K."/>
            <person name="Peltek S.E."/>
        </authorList>
    </citation>
    <scope>NUCLEOTIDE SEQUENCE [LARGE SCALE GENOMIC DNA]</scope>
    <source>
        <strain evidence="6">25</strain>
    </source>
</reference>
<feature type="domain" description="HAMP" evidence="5">
    <location>
        <begin position="82"/>
        <end position="135"/>
    </location>
</feature>
<evidence type="ECO:0000313" key="6">
    <source>
        <dbReference type="EMBL" id="KFZ32601.1"/>
    </source>
</evidence>
<comment type="subcellular location">
    <subcellularLocation>
        <location evidence="1">Cell membrane</location>
    </subcellularLocation>
</comment>
<dbReference type="InterPro" id="IPR003660">
    <property type="entry name" value="HAMP_dom"/>
</dbReference>
<dbReference type="GO" id="GO:0005886">
    <property type="term" value="C:plasma membrane"/>
    <property type="evidence" value="ECO:0007669"/>
    <property type="project" value="UniProtKB-SubCell"/>
</dbReference>
<dbReference type="SMART" id="SM00304">
    <property type="entry name" value="HAMP"/>
    <property type="match status" value="1"/>
</dbReference>
<dbReference type="PANTHER" id="PTHR32089:SF112">
    <property type="entry name" value="LYSOZYME-LIKE PROTEIN-RELATED"/>
    <property type="match status" value="1"/>
</dbReference>
<dbReference type="PANTHER" id="PTHR32089">
    <property type="entry name" value="METHYL-ACCEPTING CHEMOTAXIS PROTEIN MCPB"/>
    <property type="match status" value="1"/>
</dbReference>
<dbReference type="Gene3D" id="6.10.340.10">
    <property type="match status" value="1"/>
</dbReference>
<evidence type="ECO:0000256" key="4">
    <source>
        <dbReference type="SAM" id="Phobius"/>
    </source>
</evidence>
<evidence type="ECO:0000256" key="1">
    <source>
        <dbReference type="ARBA" id="ARBA00004236"/>
    </source>
</evidence>